<dbReference type="InterPro" id="IPR007862">
    <property type="entry name" value="Adenylate_kinase_lid-dom"/>
</dbReference>
<dbReference type="NCBIfam" id="NF001381">
    <property type="entry name" value="PRK00279.1-3"/>
    <property type="match status" value="1"/>
</dbReference>
<name>A0A7Z0JA56_9ACTN</name>
<feature type="region of interest" description="NMP" evidence="6">
    <location>
        <begin position="30"/>
        <end position="59"/>
    </location>
</feature>
<dbReference type="NCBIfam" id="NF011100">
    <property type="entry name" value="PRK14527.1"/>
    <property type="match status" value="1"/>
</dbReference>
<comment type="similarity">
    <text evidence="6 7">Belongs to the adenylate kinase family.</text>
</comment>
<keyword evidence="3 6" id="KW-0547">Nucleotide-binding</keyword>
<feature type="binding site" evidence="6">
    <location>
        <position position="153"/>
    </location>
    <ligand>
        <name>Zn(2+)</name>
        <dbReference type="ChEBI" id="CHEBI:29105"/>
        <note>structural</note>
    </ligand>
</feature>
<keyword evidence="6" id="KW-0479">Metal-binding</keyword>
<sequence length="221" mass="23936">MRAVLVGPPGAGKGTQAQILASELSIPKVSTGDIFRANVSGGTELGKKAKEFMDRGDLVPDEVTNAMVKDRLAKEDAANGFLLDGFPRNVPQAETLNGMLADLEGRLDVVLELRVDEDEVVKRLSGRRSCPECGRVYHVEYDAPTTAGSCDDDGAELYQREDDREETIRHRLKVYREQTAPLVEFYEREGLLATIAATGSVEQVTARAKAAIAEKADGTGV</sequence>
<evidence type="ECO:0000259" key="9">
    <source>
        <dbReference type="Pfam" id="PF05191"/>
    </source>
</evidence>
<dbReference type="Pfam" id="PF00406">
    <property type="entry name" value="ADK"/>
    <property type="match status" value="1"/>
</dbReference>
<keyword evidence="6" id="KW-0862">Zinc</keyword>
<evidence type="ECO:0000256" key="4">
    <source>
        <dbReference type="ARBA" id="ARBA00022777"/>
    </source>
</evidence>
<dbReference type="RefSeq" id="WP_179823050.1">
    <property type="nucleotide sequence ID" value="NZ_JACCFS010000001.1"/>
</dbReference>
<feature type="binding site" evidence="6">
    <location>
        <begin position="10"/>
        <end position="15"/>
    </location>
    <ligand>
        <name>ATP</name>
        <dbReference type="ChEBI" id="CHEBI:30616"/>
    </ligand>
</feature>
<dbReference type="SUPFAM" id="SSF52540">
    <property type="entry name" value="P-loop containing nucleoside triphosphate hydrolases"/>
    <property type="match status" value="1"/>
</dbReference>
<feature type="binding site" evidence="6">
    <location>
        <begin position="85"/>
        <end position="88"/>
    </location>
    <ligand>
        <name>AMP</name>
        <dbReference type="ChEBI" id="CHEBI:456215"/>
    </ligand>
</feature>
<evidence type="ECO:0000256" key="2">
    <source>
        <dbReference type="ARBA" id="ARBA00022727"/>
    </source>
</evidence>
<feature type="binding site" evidence="6">
    <location>
        <position position="150"/>
    </location>
    <ligand>
        <name>Zn(2+)</name>
        <dbReference type="ChEBI" id="CHEBI:29105"/>
        <note>structural</note>
    </ligand>
</feature>
<feature type="region of interest" description="LID" evidence="6">
    <location>
        <begin position="126"/>
        <end position="163"/>
    </location>
</feature>
<evidence type="ECO:0000256" key="8">
    <source>
        <dbReference type="RuleBase" id="RU003331"/>
    </source>
</evidence>
<dbReference type="PRINTS" id="PR00094">
    <property type="entry name" value="ADENYLTKNASE"/>
</dbReference>
<feature type="binding site" evidence="6">
    <location>
        <position position="133"/>
    </location>
    <ligand>
        <name>Zn(2+)</name>
        <dbReference type="ChEBI" id="CHEBI:29105"/>
        <note>structural</note>
    </ligand>
</feature>
<evidence type="ECO:0000256" key="5">
    <source>
        <dbReference type="ARBA" id="ARBA00022840"/>
    </source>
</evidence>
<dbReference type="GO" id="GO:0005524">
    <property type="term" value="F:ATP binding"/>
    <property type="evidence" value="ECO:0007669"/>
    <property type="project" value="UniProtKB-UniRule"/>
</dbReference>
<accession>A0A7Z0JA56</accession>
<dbReference type="InterPro" id="IPR000850">
    <property type="entry name" value="Adenylat/UMP-CMP_kin"/>
</dbReference>
<dbReference type="PANTHER" id="PTHR23359">
    <property type="entry name" value="NUCLEOTIDE KINASE"/>
    <property type="match status" value="1"/>
</dbReference>
<comment type="caution">
    <text evidence="10">The sequence shown here is derived from an EMBL/GenBank/DDBJ whole genome shotgun (WGS) entry which is preliminary data.</text>
</comment>
<dbReference type="Proteomes" id="UP000572051">
    <property type="component" value="Unassembled WGS sequence"/>
</dbReference>
<reference evidence="10 11" key="1">
    <citation type="submission" date="2020-07" db="EMBL/GenBank/DDBJ databases">
        <title>Sequencing the genomes of 1000 actinobacteria strains.</title>
        <authorList>
            <person name="Klenk H.-P."/>
        </authorList>
    </citation>
    <scope>NUCLEOTIDE SEQUENCE [LARGE SCALE GENOMIC DNA]</scope>
    <source>
        <strain evidence="10 11">DSM 44442</strain>
    </source>
</reference>
<keyword evidence="4 6" id="KW-0418">Kinase</keyword>
<comment type="function">
    <text evidence="6">Catalyzes the reversible transfer of the terminal phosphate group between ATP and AMP. Plays an important role in cellular energy homeostasis and in adenine nucleotide metabolism.</text>
</comment>
<keyword evidence="11" id="KW-1185">Reference proteome</keyword>
<keyword evidence="5 6" id="KW-0067">ATP-binding</keyword>
<feature type="binding site" evidence="6">
    <location>
        <position position="31"/>
    </location>
    <ligand>
        <name>AMP</name>
        <dbReference type="ChEBI" id="CHEBI:456215"/>
    </ligand>
</feature>
<proteinExistence type="inferred from homology"/>
<dbReference type="Gene3D" id="3.40.50.300">
    <property type="entry name" value="P-loop containing nucleotide triphosphate hydrolases"/>
    <property type="match status" value="1"/>
</dbReference>
<dbReference type="PROSITE" id="PS00113">
    <property type="entry name" value="ADENYLATE_KINASE"/>
    <property type="match status" value="1"/>
</dbReference>
<dbReference type="NCBIfam" id="NF001380">
    <property type="entry name" value="PRK00279.1-2"/>
    <property type="match status" value="1"/>
</dbReference>
<comment type="pathway">
    <text evidence="6">Purine metabolism; AMP biosynthesis via salvage pathway; AMP from ADP: step 1/1.</text>
</comment>
<evidence type="ECO:0000256" key="1">
    <source>
        <dbReference type="ARBA" id="ARBA00022679"/>
    </source>
</evidence>
<dbReference type="GO" id="GO:0008270">
    <property type="term" value="F:zinc ion binding"/>
    <property type="evidence" value="ECO:0007669"/>
    <property type="project" value="UniProtKB-UniRule"/>
</dbReference>
<comment type="catalytic activity">
    <reaction evidence="6 8">
        <text>AMP + ATP = 2 ADP</text>
        <dbReference type="Rhea" id="RHEA:12973"/>
        <dbReference type="ChEBI" id="CHEBI:30616"/>
        <dbReference type="ChEBI" id="CHEBI:456215"/>
        <dbReference type="ChEBI" id="CHEBI:456216"/>
        <dbReference type="EC" id="2.7.4.3"/>
    </reaction>
</comment>
<dbReference type="UniPathway" id="UPA00588">
    <property type="reaction ID" value="UER00649"/>
</dbReference>
<keyword evidence="6" id="KW-0963">Cytoplasm</keyword>
<comment type="subcellular location">
    <subcellularLocation>
        <location evidence="6 8">Cytoplasm</location>
    </subcellularLocation>
</comment>
<comment type="domain">
    <text evidence="6">Consists of three domains, a large central CORE domain and two small peripheral domains, NMPbind and LID, which undergo movements during catalysis. The LID domain closes over the site of phosphoryl transfer upon ATP binding. Assembling and dissambling the active center during each catalytic cycle provides an effective means to prevent ATP hydrolysis. Some bacteria have evolved a zinc-coordinating structure that stabilizes the LID domain.</text>
</comment>
<dbReference type="Pfam" id="PF05191">
    <property type="entry name" value="ADK_lid"/>
    <property type="match status" value="1"/>
</dbReference>
<dbReference type="EC" id="2.7.4.3" evidence="6 8"/>
<evidence type="ECO:0000256" key="3">
    <source>
        <dbReference type="ARBA" id="ARBA00022741"/>
    </source>
</evidence>
<feature type="binding site" evidence="6">
    <location>
        <begin position="136"/>
        <end position="137"/>
    </location>
    <ligand>
        <name>ATP</name>
        <dbReference type="ChEBI" id="CHEBI:30616"/>
    </ligand>
</feature>
<comment type="subunit">
    <text evidence="6 8">Monomer.</text>
</comment>
<organism evidence="10 11">
    <name type="scientific">Nocardiopsis aegyptia</name>
    <dbReference type="NCBI Taxonomy" id="220378"/>
    <lineage>
        <taxon>Bacteria</taxon>
        <taxon>Bacillati</taxon>
        <taxon>Actinomycetota</taxon>
        <taxon>Actinomycetes</taxon>
        <taxon>Streptosporangiales</taxon>
        <taxon>Nocardiopsidaceae</taxon>
        <taxon>Nocardiopsis</taxon>
    </lineage>
</organism>
<dbReference type="AlphaFoldDB" id="A0A7Z0JA56"/>
<feature type="binding site" evidence="6">
    <location>
        <position position="160"/>
    </location>
    <ligand>
        <name>AMP</name>
        <dbReference type="ChEBI" id="CHEBI:456215"/>
    </ligand>
</feature>
<dbReference type="HAMAP" id="MF_00235">
    <property type="entry name" value="Adenylate_kinase_Adk"/>
    <property type="match status" value="1"/>
</dbReference>
<evidence type="ECO:0000256" key="6">
    <source>
        <dbReference type="HAMAP-Rule" id="MF_00235"/>
    </source>
</evidence>
<evidence type="ECO:0000256" key="7">
    <source>
        <dbReference type="RuleBase" id="RU003330"/>
    </source>
</evidence>
<dbReference type="EMBL" id="JACCFS010000001">
    <property type="protein sequence ID" value="NYJ34427.1"/>
    <property type="molecule type" value="Genomic_DNA"/>
</dbReference>
<evidence type="ECO:0000313" key="10">
    <source>
        <dbReference type="EMBL" id="NYJ34427.1"/>
    </source>
</evidence>
<dbReference type="InterPro" id="IPR006259">
    <property type="entry name" value="Adenyl_kin_sub"/>
</dbReference>
<dbReference type="GO" id="GO:0004017">
    <property type="term" value="F:AMP kinase activity"/>
    <property type="evidence" value="ECO:0007669"/>
    <property type="project" value="UniProtKB-UniRule"/>
</dbReference>
<dbReference type="GO" id="GO:0044209">
    <property type="term" value="P:AMP salvage"/>
    <property type="evidence" value="ECO:0007669"/>
    <property type="project" value="UniProtKB-UniRule"/>
</dbReference>
<dbReference type="NCBIfam" id="TIGR01351">
    <property type="entry name" value="adk"/>
    <property type="match status" value="1"/>
</dbReference>
<dbReference type="CDD" id="cd01428">
    <property type="entry name" value="ADK"/>
    <property type="match status" value="1"/>
</dbReference>
<feature type="binding site" evidence="6">
    <location>
        <position position="92"/>
    </location>
    <ligand>
        <name>AMP</name>
        <dbReference type="ChEBI" id="CHEBI:456215"/>
    </ligand>
</feature>
<dbReference type="InterPro" id="IPR027417">
    <property type="entry name" value="P-loop_NTPase"/>
</dbReference>
<keyword evidence="1 6" id="KW-0808">Transferase</keyword>
<feature type="binding site" evidence="6">
    <location>
        <begin position="57"/>
        <end position="59"/>
    </location>
    <ligand>
        <name>AMP</name>
        <dbReference type="ChEBI" id="CHEBI:456215"/>
    </ligand>
</feature>
<gene>
    <name evidence="6" type="primary">adk</name>
    <name evidence="10" type="ORF">HNR10_002308</name>
</gene>
<keyword evidence="2 6" id="KW-0545">Nucleotide biosynthesis</keyword>
<protein>
    <recommendedName>
        <fullName evidence="6 8">Adenylate kinase</fullName>
        <shortName evidence="6">AK</shortName>
        <ecNumber evidence="6 8">2.7.4.3</ecNumber>
    </recommendedName>
    <alternativeName>
        <fullName evidence="6">ATP-AMP transphosphorylase</fullName>
    </alternativeName>
    <alternativeName>
        <fullName evidence="6">ATP:AMP phosphotransferase</fullName>
    </alternativeName>
    <alternativeName>
        <fullName evidence="6">Adenylate monophosphate kinase</fullName>
    </alternativeName>
</protein>
<feature type="binding site" evidence="6">
    <location>
        <position position="171"/>
    </location>
    <ligand>
        <name>AMP</name>
        <dbReference type="ChEBI" id="CHEBI:456215"/>
    </ligand>
</feature>
<feature type="binding site" evidence="6">
    <location>
        <position position="36"/>
    </location>
    <ligand>
        <name>AMP</name>
        <dbReference type="ChEBI" id="CHEBI:456215"/>
    </ligand>
</feature>
<dbReference type="FunFam" id="3.40.50.300:FF:000106">
    <property type="entry name" value="Adenylate kinase mitochondrial"/>
    <property type="match status" value="1"/>
</dbReference>
<dbReference type="GO" id="GO:0005737">
    <property type="term" value="C:cytoplasm"/>
    <property type="evidence" value="ECO:0007669"/>
    <property type="project" value="UniProtKB-SubCell"/>
</dbReference>
<feature type="binding site" evidence="6">
    <location>
        <position position="127"/>
    </location>
    <ligand>
        <name>ATP</name>
        <dbReference type="ChEBI" id="CHEBI:30616"/>
    </ligand>
</feature>
<dbReference type="InterPro" id="IPR033690">
    <property type="entry name" value="Adenylat_kinase_CS"/>
</dbReference>
<feature type="binding site" evidence="6">
    <location>
        <position position="199"/>
    </location>
    <ligand>
        <name>ATP</name>
        <dbReference type="ChEBI" id="CHEBI:30616"/>
    </ligand>
</feature>
<feature type="binding site" evidence="6">
    <location>
        <position position="130"/>
    </location>
    <ligand>
        <name>Zn(2+)</name>
        <dbReference type="ChEBI" id="CHEBI:29105"/>
        <note>structural</note>
    </ligand>
</feature>
<feature type="domain" description="Adenylate kinase active site lid" evidence="9">
    <location>
        <begin position="127"/>
        <end position="162"/>
    </location>
</feature>
<evidence type="ECO:0000313" key="11">
    <source>
        <dbReference type="Proteomes" id="UP000572051"/>
    </source>
</evidence>